<feature type="coiled-coil region" evidence="1">
    <location>
        <begin position="416"/>
        <end position="496"/>
    </location>
</feature>
<feature type="compositionally biased region" description="Polar residues" evidence="2">
    <location>
        <begin position="1259"/>
        <end position="1283"/>
    </location>
</feature>
<keyword evidence="4" id="KW-1185">Reference proteome</keyword>
<feature type="compositionally biased region" description="Polar residues" evidence="2">
    <location>
        <begin position="976"/>
        <end position="986"/>
    </location>
</feature>
<feature type="compositionally biased region" description="Basic and acidic residues" evidence="2">
    <location>
        <begin position="1633"/>
        <end position="1648"/>
    </location>
</feature>
<evidence type="ECO:0000256" key="2">
    <source>
        <dbReference type="SAM" id="MobiDB-lite"/>
    </source>
</evidence>
<organism evidence="3 4">
    <name type="scientific">Klebsormidium nitens</name>
    <name type="common">Green alga</name>
    <name type="synonym">Ulothrix nitens</name>
    <dbReference type="NCBI Taxonomy" id="105231"/>
    <lineage>
        <taxon>Eukaryota</taxon>
        <taxon>Viridiplantae</taxon>
        <taxon>Streptophyta</taxon>
        <taxon>Klebsormidiophyceae</taxon>
        <taxon>Klebsormidiales</taxon>
        <taxon>Klebsormidiaceae</taxon>
        <taxon>Klebsormidium</taxon>
    </lineage>
</organism>
<feature type="region of interest" description="Disordered" evidence="2">
    <location>
        <begin position="1"/>
        <end position="112"/>
    </location>
</feature>
<protein>
    <submittedName>
        <fullName evidence="3">Uncharacterized protein</fullName>
    </submittedName>
</protein>
<evidence type="ECO:0000313" key="4">
    <source>
        <dbReference type="Proteomes" id="UP000054558"/>
    </source>
</evidence>
<feature type="compositionally biased region" description="Low complexity" evidence="2">
    <location>
        <begin position="1460"/>
        <end position="1473"/>
    </location>
</feature>
<feature type="region of interest" description="Disordered" evidence="2">
    <location>
        <begin position="1674"/>
        <end position="1718"/>
    </location>
</feature>
<name>A0A1Y1I4B3_KLENI</name>
<feature type="coiled-coil region" evidence="1">
    <location>
        <begin position="1104"/>
        <end position="1186"/>
    </location>
</feature>
<feature type="compositionally biased region" description="Polar residues" evidence="2">
    <location>
        <begin position="1583"/>
        <end position="1593"/>
    </location>
</feature>
<evidence type="ECO:0000256" key="1">
    <source>
        <dbReference type="SAM" id="Coils"/>
    </source>
</evidence>
<feature type="region of interest" description="Disordered" evidence="2">
    <location>
        <begin position="950"/>
        <end position="986"/>
    </location>
</feature>
<feature type="coiled-coil region" evidence="1">
    <location>
        <begin position="1039"/>
        <end position="1077"/>
    </location>
</feature>
<feature type="compositionally biased region" description="Basic and acidic residues" evidence="2">
    <location>
        <begin position="952"/>
        <end position="963"/>
    </location>
</feature>
<feature type="compositionally biased region" description="Polar residues" evidence="2">
    <location>
        <begin position="1556"/>
        <end position="1568"/>
    </location>
</feature>
<dbReference type="EMBL" id="DF237131">
    <property type="protein sequence ID" value="GAQ84269.1"/>
    <property type="molecule type" value="Genomic_DNA"/>
</dbReference>
<feature type="compositionally biased region" description="Basic and acidic residues" evidence="2">
    <location>
        <begin position="716"/>
        <end position="730"/>
    </location>
</feature>
<feature type="compositionally biased region" description="Polar residues" evidence="2">
    <location>
        <begin position="1"/>
        <end position="10"/>
    </location>
</feature>
<dbReference type="STRING" id="105231.A0A1Y1I4B3"/>
<feature type="region of interest" description="Disordered" evidence="2">
    <location>
        <begin position="858"/>
        <end position="900"/>
    </location>
</feature>
<feature type="coiled-coil region" evidence="1">
    <location>
        <begin position="525"/>
        <end position="552"/>
    </location>
</feature>
<feature type="compositionally biased region" description="Low complexity" evidence="2">
    <location>
        <begin position="1236"/>
        <end position="1245"/>
    </location>
</feature>
<gene>
    <name evidence="3" type="ORF">KFL_001820220</name>
</gene>
<proteinExistence type="predicted"/>
<dbReference type="OMA" id="SAKEWFQ"/>
<feature type="coiled-coil region" evidence="1">
    <location>
        <begin position="584"/>
        <end position="686"/>
    </location>
</feature>
<accession>A0A1Y1I4B3</accession>
<feature type="compositionally biased region" description="Polar residues" evidence="2">
    <location>
        <begin position="1514"/>
        <end position="1524"/>
    </location>
</feature>
<feature type="region of interest" description="Disordered" evidence="2">
    <location>
        <begin position="706"/>
        <end position="737"/>
    </location>
</feature>
<feature type="compositionally biased region" description="Basic and acidic residues" evidence="2">
    <location>
        <begin position="15"/>
        <end position="24"/>
    </location>
</feature>
<feature type="coiled-coil region" evidence="1">
    <location>
        <begin position="750"/>
        <end position="855"/>
    </location>
</feature>
<reference evidence="3 4" key="1">
    <citation type="journal article" date="2014" name="Nat. Commun.">
        <title>Klebsormidium flaccidum genome reveals primary factors for plant terrestrial adaptation.</title>
        <authorList>
            <person name="Hori K."/>
            <person name="Maruyama F."/>
            <person name="Fujisawa T."/>
            <person name="Togashi T."/>
            <person name="Yamamoto N."/>
            <person name="Seo M."/>
            <person name="Sato S."/>
            <person name="Yamada T."/>
            <person name="Mori H."/>
            <person name="Tajima N."/>
            <person name="Moriyama T."/>
            <person name="Ikeuchi M."/>
            <person name="Watanabe M."/>
            <person name="Wada H."/>
            <person name="Kobayashi K."/>
            <person name="Saito M."/>
            <person name="Masuda T."/>
            <person name="Sasaki-Sekimoto Y."/>
            <person name="Mashiguchi K."/>
            <person name="Awai K."/>
            <person name="Shimojima M."/>
            <person name="Masuda S."/>
            <person name="Iwai M."/>
            <person name="Nobusawa T."/>
            <person name="Narise T."/>
            <person name="Kondo S."/>
            <person name="Saito H."/>
            <person name="Sato R."/>
            <person name="Murakawa M."/>
            <person name="Ihara Y."/>
            <person name="Oshima-Yamada Y."/>
            <person name="Ohtaka K."/>
            <person name="Satoh M."/>
            <person name="Sonobe K."/>
            <person name="Ishii M."/>
            <person name="Ohtani R."/>
            <person name="Kanamori-Sato M."/>
            <person name="Honoki R."/>
            <person name="Miyazaki D."/>
            <person name="Mochizuki H."/>
            <person name="Umetsu J."/>
            <person name="Higashi K."/>
            <person name="Shibata D."/>
            <person name="Kamiya Y."/>
            <person name="Sato N."/>
            <person name="Nakamura Y."/>
            <person name="Tabata S."/>
            <person name="Ida S."/>
            <person name="Kurokawa K."/>
            <person name="Ohta H."/>
        </authorList>
    </citation>
    <scope>NUCLEOTIDE SEQUENCE [LARGE SCALE GENOMIC DNA]</scope>
    <source>
        <strain evidence="3 4">NIES-2285</strain>
    </source>
</reference>
<feature type="compositionally biased region" description="Polar residues" evidence="2">
    <location>
        <begin position="1412"/>
        <end position="1423"/>
    </location>
</feature>
<feature type="region of interest" description="Disordered" evidence="2">
    <location>
        <begin position="1186"/>
        <end position="1653"/>
    </location>
</feature>
<evidence type="ECO:0000313" key="3">
    <source>
        <dbReference type="EMBL" id="GAQ84269.1"/>
    </source>
</evidence>
<feature type="compositionally biased region" description="Basic and acidic residues" evidence="2">
    <location>
        <begin position="1674"/>
        <end position="1686"/>
    </location>
</feature>
<feature type="coiled-coil region" evidence="1">
    <location>
        <begin position="255"/>
        <end position="310"/>
    </location>
</feature>
<sequence length="1742" mass="187861">MAAMESTSVSAHEGLLNHKDRKGSADLNQRKSLHSELKPALDDPELDQFWVTTDEDSDGDVPSRKAGRKVGPPQNAREQGRRPGLGQVSGPEARVSATGGPHSQRPTFAIANGNVTAKEQGVQSLADTKRSTYFVESPTSVDSGHDVFLEVQTPRRSFEAGEYEKNLAKLRELERQTGVERPLEAREAGAVVTRVHRKVDRLGIQDGHQREQVARCILEAELGRAHASATLSEWDGVGQGLRQLVVEKDAELNALRASTAEQKKLEAACRAAERDAETARQEATTRVSEVEKLTSERDHLRLALSDAEMDLQTATNLLGEVKQGLAGKKEEEKHLDERMARRQSSVKLQERLQAAQEAIRVNEGVIRGLEEQLRGVKEGYVKERQQWVKDAIAQQSTIMEHIKDRETYAKAKGKEVKKLGLAVEKAQFEAAELKEEVARKDAELEKLRAQLEERVNLAGDEKTALDNQVKEQTARVTALEEQNRAQNAIIAGLEKLVDERTRVSVTLQEESESTKSQLAVSNQLVKSLKAQVVSLQSELQTAKNREESLRATSEKAKSHEARAAEVTAALAVATARVGVLDGEKGDLRKALEASEEKVRHLTAQQETVLVELKEREANVAAVKAQIQKLAEEAEAKLHATVADKEAELSAQIVALETRVRESEAALERSAAEKEALEGEKRELLGVHQGRNNGQGRQERERYSLAVLQGQSDGEGSQERRRSFERRRSLEIEGPSGEDFVGMLHEKEQLLSRTMSDALQKEEEIRTLRREASEETAALAAELQSAREEREKLQLRTEFLRKKVGELKEQAALQSEEAVASVHARDTEVTRLRRELDGANRRAEQLARACRSLQTQLGHVGADVAPSGASGTSPTKRKRSRLDDAGAEEVTEGVREGSGVVSGGVSEGFGRVAELEAMLVGKSRELRAKEAEVRGLQEILRVLAGQLEEAEETPVKDGLLKENESGENLEVTPVKTPANSPTGSLSRSIDGSLLSAMKNALRGANLGGNSLEVSPAVVPRREPLDGSSGSLAVTPATKERLALKREIRELYDRLERKEDEMEGRLRQQTEQYRSAEREVLGAWREKEGELTKELEGKAAKLGVMEEAFQDLLVRLEEARTEAEAAVAGVKFAEQRAGEAEHARRMLKRRLQKLEEVDKTGDGMWRELARLAAANAALEDQIAQMSTAPASPALPNPSPQPRSSLQTLDKPPAPPLNGSNRSPADSGNDIRGSGNGSKGSPTGSSSGRDGVRLSNDVAANLSRTFGLSRLPTSSEEGVQPNSTKVAKSEAGRPAAVEGRSPTHSQASKRSVPEPSAAPRPSRREEQAKRPSTARTLGPAPSANSYESARRSAPVSPTTSPGGTARNAEELSNSVFDRLAVLRQRFAGEESGGSPTPSPGDPSDWVQPVGIPSPGGNTVQANSPSAASDKGAGSQDESATQTKGGGGAIRNLVRWFETKVPSKKSPSAGSSPAARSPRYKTSPGGASPGTDPLRLSPEVARSPSNDAPGGPPGFLRSPSNELLSDTQKAFARELPRLEVPGVASEAHTKVDEVSGKGTSGSPRATNVSPSSPGVRKRLEILRQRTALLTETSSSAEFSDEKPAGRGKGIVPRLGGGGGRPRMLLESNSSSDAGSPEPHRRTGSLRREERVSEGFGSPQLNAVPAFLSWIPPVEALERKPSVTDKPDVRTGAKTGDLSKGPAVSGRWEEAQSGIVADGNSPSSVLERLAVLKSRGTPPLGIDGAAQ</sequence>
<dbReference type="Proteomes" id="UP000054558">
    <property type="component" value="Unassembled WGS sequence"/>
</dbReference>
<keyword evidence="1" id="KW-0175">Coiled coil</keyword>